<proteinExistence type="predicted"/>
<keyword evidence="1" id="KW-1133">Transmembrane helix</keyword>
<sequence length="150" mass="16534">MTPEESEQIAYAGSVVFENNSTIMLLSGLVGVYILAFTISMHIILQKNNNRWAYKALIALLLMAFALAALFACLDVAIGLLSVRFGFMVPLSGGLIAQELAADSKISGMSIINDWTGNCIFLIADTAIVWRAWALWAENRLVKWTLHQHC</sequence>
<gene>
    <name evidence="2" type="ORF">BT96DRAFT_722272</name>
</gene>
<protein>
    <submittedName>
        <fullName evidence="2">Uncharacterized protein</fullName>
    </submittedName>
</protein>
<dbReference type="OrthoDB" id="2744793at2759"/>
<keyword evidence="1" id="KW-0472">Membrane</keyword>
<feature type="transmembrane region" description="Helical" evidence="1">
    <location>
        <begin position="57"/>
        <end position="81"/>
    </location>
</feature>
<evidence type="ECO:0000313" key="2">
    <source>
        <dbReference type="EMBL" id="KAE9398708.1"/>
    </source>
</evidence>
<dbReference type="Proteomes" id="UP000799118">
    <property type="component" value="Unassembled WGS sequence"/>
</dbReference>
<evidence type="ECO:0000313" key="3">
    <source>
        <dbReference type="Proteomes" id="UP000799118"/>
    </source>
</evidence>
<dbReference type="EMBL" id="ML769479">
    <property type="protein sequence ID" value="KAE9398708.1"/>
    <property type="molecule type" value="Genomic_DNA"/>
</dbReference>
<evidence type="ECO:0000256" key="1">
    <source>
        <dbReference type="SAM" id="Phobius"/>
    </source>
</evidence>
<name>A0A6A4HMS7_9AGAR</name>
<keyword evidence="1" id="KW-0812">Transmembrane</keyword>
<organism evidence="2 3">
    <name type="scientific">Gymnopus androsaceus JB14</name>
    <dbReference type="NCBI Taxonomy" id="1447944"/>
    <lineage>
        <taxon>Eukaryota</taxon>
        <taxon>Fungi</taxon>
        <taxon>Dikarya</taxon>
        <taxon>Basidiomycota</taxon>
        <taxon>Agaricomycotina</taxon>
        <taxon>Agaricomycetes</taxon>
        <taxon>Agaricomycetidae</taxon>
        <taxon>Agaricales</taxon>
        <taxon>Marasmiineae</taxon>
        <taxon>Omphalotaceae</taxon>
        <taxon>Gymnopus</taxon>
    </lineage>
</organism>
<reference evidence="2" key="1">
    <citation type="journal article" date="2019" name="Environ. Microbiol.">
        <title>Fungal ecological strategies reflected in gene transcription - a case study of two litter decomposers.</title>
        <authorList>
            <person name="Barbi F."/>
            <person name="Kohler A."/>
            <person name="Barry K."/>
            <person name="Baskaran P."/>
            <person name="Daum C."/>
            <person name="Fauchery L."/>
            <person name="Ihrmark K."/>
            <person name="Kuo A."/>
            <person name="LaButti K."/>
            <person name="Lipzen A."/>
            <person name="Morin E."/>
            <person name="Grigoriev I.V."/>
            <person name="Henrissat B."/>
            <person name="Lindahl B."/>
            <person name="Martin F."/>
        </authorList>
    </citation>
    <scope>NUCLEOTIDE SEQUENCE</scope>
    <source>
        <strain evidence="2">JB14</strain>
    </source>
</reference>
<feature type="transmembrane region" description="Helical" evidence="1">
    <location>
        <begin position="23"/>
        <end position="45"/>
    </location>
</feature>
<accession>A0A6A4HMS7</accession>
<dbReference type="AlphaFoldDB" id="A0A6A4HMS7"/>
<keyword evidence="3" id="KW-1185">Reference proteome</keyword>